<reference evidence="1 2" key="1">
    <citation type="submission" date="2018-06" db="EMBL/GenBank/DDBJ databases">
        <title>A transcriptomic atlas of mushroom development highlights an independent origin of complex multicellularity.</title>
        <authorList>
            <consortium name="DOE Joint Genome Institute"/>
            <person name="Krizsan K."/>
            <person name="Almasi E."/>
            <person name="Merenyi Z."/>
            <person name="Sahu N."/>
            <person name="Viragh M."/>
            <person name="Koszo T."/>
            <person name="Mondo S."/>
            <person name="Kiss B."/>
            <person name="Balint B."/>
            <person name="Kues U."/>
            <person name="Barry K."/>
            <person name="Hegedus J.C."/>
            <person name="Henrissat B."/>
            <person name="Johnson J."/>
            <person name="Lipzen A."/>
            <person name="Ohm R."/>
            <person name="Nagy I."/>
            <person name="Pangilinan J."/>
            <person name="Yan J."/>
            <person name="Xiong Y."/>
            <person name="Grigoriev I.V."/>
            <person name="Hibbett D.S."/>
            <person name="Nagy L.G."/>
        </authorList>
    </citation>
    <scope>NUCLEOTIDE SEQUENCE [LARGE SCALE GENOMIC DNA]</scope>
    <source>
        <strain evidence="1 2">SZMC22713</strain>
    </source>
</reference>
<organism evidence="1 2">
    <name type="scientific">Rickenella mellea</name>
    <dbReference type="NCBI Taxonomy" id="50990"/>
    <lineage>
        <taxon>Eukaryota</taxon>
        <taxon>Fungi</taxon>
        <taxon>Dikarya</taxon>
        <taxon>Basidiomycota</taxon>
        <taxon>Agaricomycotina</taxon>
        <taxon>Agaricomycetes</taxon>
        <taxon>Hymenochaetales</taxon>
        <taxon>Rickenellaceae</taxon>
        <taxon>Rickenella</taxon>
    </lineage>
</organism>
<keyword evidence="2" id="KW-1185">Reference proteome</keyword>
<gene>
    <name evidence="1" type="ORF">BD410DRAFT_694296</name>
</gene>
<dbReference type="OrthoDB" id="2633226at2759"/>
<dbReference type="VEuPathDB" id="FungiDB:BD410DRAFT_694296"/>
<dbReference type="Proteomes" id="UP000294933">
    <property type="component" value="Unassembled WGS sequence"/>
</dbReference>
<sequence>GKMIQFGYNAGPRHRRFWGLVNNIKKKNLPQDERSQKDQNILGIMTLLWNICKAHMLNSIVADCDKVMDDAGMPRMGAKDNEHDFGYTIRHNGEDLKFPHVKRAPPEAYM</sequence>
<feature type="non-terminal residue" evidence="1">
    <location>
        <position position="1"/>
    </location>
</feature>
<proteinExistence type="predicted"/>
<dbReference type="EMBL" id="ML170228">
    <property type="protein sequence ID" value="TDL17106.1"/>
    <property type="molecule type" value="Genomic_DNA"/>
</dbReference>
<protein>
    <submittedName>
        <fullName evidence="1">Uncharacterized protein</fullName>
    </submittedName>
</protein>
<feature type="non-terminal residue" evidence="1">
    <location>
        <position position="110"/>
    </location>
</feature>
<accession>A0A4Y7PPZ7</accession>
<dbReference type="AlphaFoldDB" id="A0A4Y7PPZ7"/>
<name>A0A4Y7PPZ7_9AGAM</name>
<dbReference type="STRING" id="50990.A0A4Y7PPZ7"/>
<evidence type="ECO:0000313" key="1">
    <source>
        <dbReference type="EMBL" id="TDL17106.1"/>
    </source>
</evidence>
<evidence type="ECO:0000313" key="2">
    <source>
        <dbReference type="Proteomes" id="UP000294933"/>
    </source>
</evidence>